<keyword evidence="13 17" id="KW-0472">Membrane</keyword>
<evidence type="ECO:0000256" key="1">
    <source>
        <dbReference type="ARBA" id="ARBA00003195"/>
    </source>
</evidence>
<sequence>MAALFRLNCVPSLRRGLTLMARKETLCRKITTTPRYNKEESVKKKWVSYGFDTGNEADDRHGLHQTMFVVVTLCFVVGGAVIGYLPDVNNVDWAQREAYLQLRYREEHGLPLVDQNVVDPAKIYLPSDEELGDTNIII</sequence>
<evidence type="ECO:0000313" key="18">
    <source>
        <dbReference type="Proteomes" id="UP000515204"/>
    </source>
</evidence>
<keyword evidence="18" id="KW-1185">Reference proteome</keyword>
<evidence type="ECO:0000256" key="4">
    <source>
        <dbReference type="ARBA" id="ARBA00018632"/>
    </source>
</evidence>
<evidence type="ECO:0000256" key="9">
    <source>
        <dbReference type="ARBA" id="ARBA00022946"/>
    </source>
</evidence>
<dbReference type="InterPro" id="IPR019329">
    <property type="entry name" value="NADH_UbQ_OxRdtase_ESSS_su"/>
</dbReference>
<gene>
    <name evidence="19" type="primary">LOC106749863</name>
</gene>
<evidence type="ECO:0000256" key="8">
    <source>
        <dbReference type="ARBA" id="ARBA00022792"/>
    </source>
</evidence>
<evidence type="ECO:0000256" key="14">
    <source>
        <dbReference type="ARBA" id="ARBA00030753"/>
    </source>
</evidence>
<evidence type="ECO:0000256" key="10">
    <source>
        <dbReference type="ARBA" id="ARBA00022982"/>
    </source>
</evidence>
<evidence type="ECO:0000256" key="6">
    <source>
        <dbReference type="ARBA" id="ARBA00022660"/>
    </source>
</evidence>
<evidence type="ECO:0000256" key="15">
    <source>
        <dbReference type="ARBA" id="ARBA00031387"/>
    </source>
</evidence>
<evidence type="ECO:0000256" key="2">
    <source>
        <dbReference type="ARBA" id="ARBA00004434"/>
    </source>
</evidence>
<comment type="subcellular location">
    <subcellularLocation>
        <location evidence="2">Mitochondrion inner membrane</location>
        <topology evidence="2">Single-pass membrane protein</topology>
    </subcellularLocation>
</comment>
<evidence type="ECO:0000256" key="11">
    <source>
        <dbReference type="ARBA" id="ARBA00022989"/>
    </source>
</evidence>
<proteinExistence type="inferred from homology"/>
<reference evidence="19" key="1">
    <citation type="submission" date="2025-08" db="UniProtKB">
        <authorList>
            <consortium name="RefSeq"/>
        </authorList>
    </citation>
    <scope>IDENTIFICATION</scope>
</reference>
<dbReference type="AlphaFoldDB" id="A0A6P3Y2W9"/>
<dbReference type="Pfam" id="PF10183">
    <property type="entry name" value="ESSS"/>
    <property type="match status" value="1"/>
</dbReference>
<dbReference type="PANTHER" id="PTHR13327">
    <property type="entry name" value="NADH-UBIQUINONE OXIDOREDUCTASE ESSS SUBUNIT, MITOCHONDRIAL PRECURSOR"/>
    <property type="match status" value="1"/>
</dbReference>
<dbReference type="GO" id="GO:0005743">
    <property type="term" value="C:mitochondrial inner membrane"/>
    <property type="evidence" value="ECO:0007669"/>
    <property type="project" value="UniProtKB-SubCell"/>
</dbReference>
<evidence type="ECO:0000256" key="3">
    <source>
        <dbReference type="ARBA" id="ARBA00008915"/>
    </source>
</evidence>
<comment type="similarity">
    <text evidence="3">Belongs to the complex I NDUFB11 subunit family.</text>
</comment>
<accession>A0A6P3Y2W9</accession>
<keyword evidence="9" id="KW-0809">Transit peptide</keyword>
<name>A0A6P3Y2W9_DINQU</name>
<evidence type="ECO:0000256" key="16">
    <source>
        <dbReference type="ARBA" id="ARBA00046528"/>
    </source>
</evidence>
<dbReference type="CTD" id="42282"/>
<evidence type="ECO:0000256" key="7">
    <source>
        <dbReference type="ARBA" id="ARBA00022692"/>
    </source>
</evidence>
<organism evidence="18 19">
    <name type="scientific">Dinoponera quadriceps</name>
    <name type="common">South American ant</name>
    <dbReference type="NCBI Taxonomy" id="609295"/>
    <lineage>
        <taxon>Eukaryota</taxon>
        <taxon>Metazoa</taxon>
        <taxon>Ecdysozoa</taxon>
        <taxon>Arthropoda</taxon>
        <taxon>Hexapoda</taxon>
        <taxon>Insecta</taxon>
        <taxon>Pterygota</taxon>
        <taxon>Neoptera</taxon>
        <taxon>Endopterygota</taxon>
        <taxon>Hymenoptera</taxon>
        <taxon>Apocrita</taxon>
        <taxon>Aculeata</taxon>
        <taxon>Formicoidea</taxon>
        <taxon>Formicidae</taxon>
        <taxon>Ponerinae</taxon>
        <taxon>Ponerini</taxon>
        <taxon>Dinoponera</taxon>
    </lineage>
</organism>
<evidence type="ECO:0000256" key="5">
    <source>
        <dbReference type="ARBA" id="ARBA00022448"/>
    </source>
</evidence>
<keyword evidence="7 17" id="KW-0812">Transmembrane</keyword>
<dbReference type="Proteomes" id="UP000515204">
    <property type="component" value="Unplaced"/>
</dbReference>
<protein>
    <recommendedName>
        <fullName evidence="4">NADH dehydrogenase [ubiquinone] 1 beta subcomplex subunit 11, mitochondrial</fullName>
    </recommendedName>
    <alternativeName>
        <fullName evidence="15">Complex I-ESSS</fullName>
    </alternativeName>
    <alternativeName>
        <fullName evidence="14">NADH-ubiquinone oxidoreductase ESSS subunit</fullName>
    </alternativeName>
</protein>
<evidence type="ECO:0000256" key="17">
    <source>
        <dbReference type="SAM" id="Phobius"/>
    </source>
</evidence>
<evidence type="ECO:0000313" key="19">
    <source>
        <dbReference type="RefSeq" id="XP_014485221.1"/>
    </source>
</evidence>
<evidence type="ECO:0000256" key="13">
    <source>
        <dbReference type="ARBA" id="ARBA00023136"/>
    </source>
</evidence>
<keyword evidence="8" id="KW-0999">Mitochondrion inner membrane</keyword>
<keyword evidence="10" id="KW-0249">Electron transport</keyword>
<dbReference type="OrthoDB" id="5917019at2759"/>
<keyword evidence="5" id="KW-0813">Transport</keyword>
<comment type="function">
    <text evidence="1">Accessory subunit of the mitochondrial membrane respiratory chain NADH dehydrogenase (Complex I), that is believed not to be involved in catalysis. Complex I functions in the transfer of electrons from NADH to the respiratory chain. The immediate electron acceptor for the enzyme is believed to be ubiquinone.</text>
</comment>
<dbReference type="GeneID" id="106749863"/>
<feature type="transmembrane region" description="Helical" evidence="17">
    <location>
        <begin position="67"/>
        <end position="85"/>
    </location>
</feature>
<dbReference type="RefSeq" id="XP_014485221.1">
    <property type="nucleotide sequence ID" value="XM_014629735.1"/>
</dbReference>
<comment type="subunit">
    <text evidence="16">Complex I is composed of 45 different subunits. Interacts with BCAP31.</text>
</comment>
<dbReference type="KEGG" id="dqu:106749863"/>
<keyword evidence="6" id="KW-0679">Respiratory chain</keyword>
<keyword evidence="11 17" id="KW-1133">Transmembrane helix</keyword>
<dbReference type="PANTHER" id="PTHR13327:SF0">
    <property type="entry name" value="NADH DEHYDROGENASE [UBIQUINONE] 1 BETA SUBCOMPLEX SUBUNIT 11, MITOCHONDRIAL"/>
    <property type="match status" value="1"/>
</dbReference>
<evidence type="ECO:0000256" key="12">
    <source>
        <dbReference type="ARBA" id="ARBA00023128"/>
    </source>
</evidence>
<keyword evidence="12" id="KW-0496">Mitochondrion</keyword>